<evidence type="ECO:0000313" key="1">
    <source>
        <dbReference type="EMBL" id="ELZ12730.1"/>
    </source>
</evidence>
<dbReference type="EMBL" id="AOIQ01000007">
    <property type="protein sequence ID" value="ELZ12730.1"/>
    <property type="molecule type" value="Genomic_DNA"/>
</dbReference>
<gene>
    <name evidence="1" type="ORF">C479_03805</name>
</gene>
<proteinExistence type="predicted"/>
<accession>M0BPF1</accession>
<dbReference type="Proteomes" id="UP000011560">
    <property type="component" value="Unassembled WGS sequence"/>
</dbReference>
<organism evidence="1 2">
    <name type="scientific">Halovivax asiaticus JCM 14624</name>
    <dbReference type="NCBI Taxonomy" id="1227490"/>
    <lineage>
        <taxon>Archaea</taxon>
        <taxon>Methanobacteriati</taxon>
        <taxon>Methanobacteriota</taxon>
        <taxon>Stenosarchaea group</taxon>
        <taxon>Halobacteria</taxon>
        <taxon>Halobacteriales</taxon>
        <taxon>Natrialbaceae</taxon>
        <taxon>Halovivax</taxon>
    </lineage>
</organism>
<sequence>MHVALEENVPAPVYDHSDSRRATAGCRPIRTFFATARIETVVTDPIDVLDRDGRRCVNCDAALTADRDPDASVWDAGERHSGAEMVTVCADCAALLDGATPAWRDRLAADPAAGGMAFLRTVTKTQGSVVADVAALATETTGGLDDADVRREYRDGRRRSALGLAVVDRHLAAAGVERSALDPLDFDSSAVEHLVSELVLANTDLGQPTVEAFENVLTTAMALQHQLRTVLDLVETAVSVEGRCHVCLESILDGDPCPACGEPARTAERWRDATGELDTADLYRAITSHLETASETTTQLTDQAASLADRLAV</sequence>
<comment type="caution">
    <text evidence="1">The sequence shown here is derived from an EMBL/GenBank/DDBJ whole genome shotgun (WGS) entry which is preliminary data.</text>
</comment>
<dbReference type="STRING" id="1227490.C479_03805"/>
<reference evidence="1 2" key="1">
    <citation type="journal article" date="2014" name="PLoS Genet.">
        <title>Phylogenetically driven sequencing of extremely halophilic archaea reveals strategies for static and dynamic osmo-response.</title>
        <authorList>
            <person name="Becker E.A."/>
            <person name="Seitzer P.M."/>
            <person name="Tritt A."/>
            <person name="Larsen D."/>
            <person name="Krusor M."/>
            <person name="Yao A.I."/>
            <person name="Wu D."/>
            <person name="Madern D."/>
            <person name="Eisen J.A."/>
            <person name="Darling A.E."/>
            <person name="Facciotti M.T."/>
        </authorList>
    </citation>
    <scope>NUCLEOTIDE SEQUENCE [LARGE SCALE GENOMIC DNA]</scope>
    <source>
        <strain evidence="1 2">JCM 14624</strain>
    </source>
</reference>
<protein>
    <submittedName>
        <fullName evidence="1">Uncharacterized protein</fullName>
    </submittedName>
</protein>
<evidence type="ECO:0000313" key="2">
    <source>
        <dbReference type="Proteomes" id="UP000011560"/>
    </source>
</evidence>
<name>M0BPF1_9EURY</name>
<keyword evidence="2" id="KW-1185">Reference proteome</keyword>
<dbReference type="AlphaFoldDB" id="M0BPF1"/>